<evidence type="ECO:0000256" key="4">
    <source>
        <dbReference type="ARBA" id="ARBA00022989"/>
    </source>
</evidence>
<evidence type="ECO:0000313" key="7">
    <source>
        <dbReference type="EMBL" id="MBO8441697.1"/>
    </source>
</evidence>
<dbReference type="GO" id="GO:0005886">
    <property type="term" value="C:plasma membrane"/>
    <property type="evidence" value="ECO:0007669"/>
    <property type="project" value="UniProtKB-SubCell"/>
</dbReference>
<name>A0A9D9E6Z6_9LACO</name>
<feature type="transmembrane region" description="Helical" evidence="6">
    <location>
        <begin position="194"/>
        <end position="215"/>
    </location>
</feature>
<dbReference type="PANTHER" id="PTHR42770:SF18">
    <property type="entry name" value="ARGININE_AGMATINE ANTIPORTER"/>
    <property type="match status" value="1"/>
</dbReference>
<reference evidence="7" key="1">
    <citation type="submission" date="2020-10" db="EMBL/GenBank/DDBJ databases">
        <authorList>
            <person name="Gilroy R."/>
        </authorList>
    </citation>
    <scope>NUCLEOTIDE SEQUENCE</scope>
    <source>
        <strain evidence="7">C6-149</strain>
    </source>
</reference>
<dbReference type="InterPro" id="IPR002293">
    <property type="entry name" value="AA/rel_permease1"/>
</dbReference>
<dbReference type="InterPro" id="IPR050367">
    <property type="entry name" value="APC_superfamily"/>
</dbReference>
<dbReference type="Pfam" id="PF13520">
    <property type="entry name" value="AA_permease_2"/>
    <property type="match status" value="1"/>
</dbReference>
<gene>
    <name evidence="7" type="ORF">IAA89_04625</name>
</gene>
<dbReference type="Gene3D" id="1.20.1740.10">
    <property type="entry name" value="Amino acid/polyamine transporter I"/>
    <property type="match status" value="1"/>
</dbReference>
<evidence type="ECO:0000256" key="5">
    <source>
        <dbReference type="ARBA" id="ARBA00023136"/>
    </source>
</evidence>
<dbReference type="GO" id="GO:0022857">
    <property type="term" value="F:transmembrane transporter activity"/>
    <property type="evidence" value="ECO:0007669"/>
    <property type="project" value="InterPro"/>
</dbReference>
<evidence type="ECO:0000256" key="2">
    <source>
        <dbReference type="ARBA" id="ARBA00022475"/>
    </source>
</evidence>
<organism evidence="7 8">
    <name type="scientific">Candidatus Gallilactobacillus intestinavium</name>
    <dbReference type="NCBI Taxonomy" id="2840838"/>
    <lineage>
        <taxon>Bacteria</taxon>
        <taxon>Bacillati</taxon>
        <taxon>Bacillota</taxon>
        <taxon>Bacilli</taxon>
        <taxon>Lactobacillales</taxon>
        <taxon>Lactobacillaceae</taxon>
        <taxon>Lactobacillaceae incertae sedis</taxon>
        <taxon>Candidatus Gallilactobacillus</taxon>
    </lineage>
</organism>
<keyword evidence="4 6" id="KW-1133">Transmembrane helix</keyword>
<keyword evidence="3 6" id="KW-0812">Transmembrane</keyword>
<dbReference type="AlphaFoldDB" id="A0A9D9E6Z6"/>
<dbReference type="PANTHER" id="PTHR42770">
    <property type="entry name" value="AMINO ACID TRANSPORTER-RELATED"/>
    <property type="match status" value="1"/>
</dbReference>
<keyword evidence="5 6" id="KW-0472">Membrane</keyword>
<protein>
    <submittedName>
        <fullName evidence="7">APC family permease</fullName>
    </submittedName>
</protein>
<reference evidence="7" key="2">
    <citation type="journal article" date="2021" name="PeerJ">
        <title>Extensive microbial diversity within the chicken gut microbiome revealed by metagenomics and culture.</title>
        <authorList>
            <person name="Gilroy R."/>
            <person name="Ravi A."/>
            <person name="Getino M."/>
            <person name="Pursley I."/>
            <person name="Horton D.L."/>
            <person name="Alikhan N.F."/>
            <person name="Baker D."/>
            <person name="Gharbi K."/>
            <person name="Hall N."/>
            <person name="Watson M."/>
            <person name="Adriaenssens E.M."/>
            <person name="Foster-Nyarko E."/>
            <person name="Jarju S."/>
            <person name="Secka A."/>
            <person name="Antonio M."/>
            <person name="Oren A."/>
            <person name="Chaudhuri R.R."/>
            <person name="La Ragione R."/>
            <person name="Hildebrand F."/>
            <person name="Pallen M.J."/>
        </authorList>
    </citation>
    <scope>NUCLEOTIDE SEQUENCE</scope>
    <source>
        <strain evidence="7">C6-149</strain>
    </source>
</reference>
<dbReference type="Proteomes" id="UP000823614">
    <property type="component" value="Unassembled WGS sequence"/>
</dbReference>
<sequence>MTNPEKNLPKEMLAVIISVVTVYVLGFLVVIRMLRPKIAHDSAPLAIAFANHFGLLGKLIIIFGTVGSILGVAISLSYSTPFIVSSLANEHELLPHFLGIKSKKGSPWVAIILTALLCILLFLSSNYLFLVPCSVIVSLVQYFMTSLSMLKVQWKKKGRSKVKEHGFQLKGGIIIPSIALIVCIYILINLEKKVIIFGSILLGCGIVIYIIDFLFKKIRN</sequence>
<feature type="transmembrane region" description="Helical" evidence="6">
    <location>
        <begin position="171"/>
        <end position="188"/>
    </location>
</feature>
<proteinExistence type="predicted"/>
<comment type="subcellular location">
    <subcellularLocation>
        <location evidence="1">Cell membrane</location>
        <topology evidence="1">Multi-pass membrane protein</topology>
    </subcellularLocation>
</comment>
<feature type="transmembrane region" description="Helical" evidence="6">
    <location>
        <begin position="129"/>
        <end position="150"/>
    </location>
</feature>
<dbReference type="EMBL" id="JADIMP010000075">
    <property type="protein sequence ID" value="MBO8441697.1"/>
    <property type="molecule type" value="Genomic_DNA"/>
</dbReference>
<evidence type="ECO:0000313" key="8">
    <source>
        <dbReference type="Proteomes" id="UP000823614"/>
    </source>
</evidence>
<evidence type="ECO:0000256" key="1">
    <source>
        <dbReference type="ARBA" id="ARBA00004651"/>
    </source>
</evidence>
<evidence type="ECO:0000256" key="3">
    <source>
        <dbReference type="ARBA" id="ARBA00022692"/>
    </source>
</evidence>
<feature type="transmembrane region" description="Helical" evidence="6">
    <location>
        <begin position="12"/>
        <end position="31"/>
    </location>
</feature>
<feature type="transmembrane region" description="Helical" evidence="6">
    <location>
        <begin position="108"/>
        <end position="123"/>
    </location>
</feature>
<keyword evidence="2" id="KW-1003">Cell membrane</keyword>
<accession>A0A9D9E6Z6</accession>
<evidence type="ECO:0000256" key="6">
    <source>
        <dbReference type="SAM" id="Phobius"/>
    </source>
</evidence>
<comment type="caution">
    <text evidence="7">The sequence shown here is derived from an EMBL/GenBank/DDBJ whole genome shotgun (WGS) entry which is preliminary data.</text>
</comment>